<dbReference type="AlphaFoldDB" id="A0A9P6CQD4"/>
<reference evidence="1" key="1">
    <citation type="submission" date="2020-11" db="EMBL/GenBank/DDBJ databases">
        <authorList>
            <consortium name="DOE Joint Genome Institute"/>
            <person name="Ahrendt S."/>
            <person name="Riley R."/>
            <person name="Andreopoulos W."/>
            <person name="Labutti K."/>
            <person name="Pangilinan J."/>
            <person name="Ruiz-Duenas F.J."/>
            <person name="Barrasa J.M."/>
            <person name="Sanchez-Garcia M."/>
            <person name="Camarero S."/>
            <person name="Miyauchi S."/>
            <person name="Serrano A."/>
            <person name="Linde D."/>
            <person name="Babiker R."/>
            <person name="Drula E."/>
            <person name="Ayuso-Fernandez I."/>
            <person name="Pacheco R."/>
            <person name="Padilla G."/>
            <person name="Ferreira P."/>
            <person name="Barriuso J."/>
            <person name="Kellner H."/>
            <person name="Castanera R."/>
            <person name="Alfaro M."/>
            <person name="Ramirez L."/>
            <person name="Pisabarro A.G."/>
            <person name="Kuo A."/>
            <person name="Tritt A."/>
            <person name="Lipzen A."/>
            <person name="He G."/>
            <person name="Yan M."/>
            <person name="Ng V."/>
            <person name="Cullen D."/>
            <person name="Martin F."/>
            <person name="Rosso M.-N."/>
            <person name="Henrissat B."/>
            <person name="Hibbett D."/>
            <person name="Martinez A.T."/>
            <person name="Grigoriev I.V."/>
        </authorList>
    </citation>
    <scope>NUCLEOTIDE SEQUENCE</scope>
    <source>
        <strain evidence="1">CIRM-BRFM 674</strain>
    </source>
</reference>
<name>A0A9P6CQD4_9AGAR</name>
<keyword evidence="2" id="KW-1185">Reference proteome</keyword>
<protein>
    <submittedName>
        <fullName evidence="1">Uncharacterized protein</fullName>
    </submittedName>
</protein>
<comment type="caution">
    <text evidence="1">The sequence shown here is derived from an EMBL/GenBank/DDBJ whole genome shotgun (WGS) entry which is preliminary data.</text>
</comment>
<dbReference type="OrthoDB" id="3138711at2759"/>
<organism evidence="1 2">
    <name type="scientific">Pholiota conissans</name>
    <dbReference type="NCBI Taxonomy" id="109636"/>
    <lineage>
        <taxon>Eukaryota</taxon>
        <taxon>Fungi</taxon>
        <taxon>Dikarya</taxon>
        <taxon>Basidiomycota</taxon>
        <taxon>Agaricomycotina</taxon>
        <taxon>Agaricomycetes</taxon>
        <taxon>Agaricomycetidae</taxon>
        <taxon>Agaricales</taxon>
        <taxon>Agaricineae</taxon>
        <taxon>Strophariaceae</taxon>
        <taxon>Pholiota</taxon>
    </lineage>
</organism>
<sequence>MLKLIVVLNPYMLLPSPQKILTQCAPGSSLLSSSSDDLFDSDGHLTPRLANALSTALHNNPTTPALIATNLTSITIFHPSESHTYEPIHTANTPLALRALIAAYLLRSLPPNHAYLTYADASELYHEHIPRIGPPQNPSLPVQPDDDVFAQFQRHSDFDFVTLAHDRARALQFFRWQEHMRRSANEKGSGKIVVHPRDVLCASSARPNLISMTPGWDARPSYPYDEAQLPAETLAHLEAIQRPSPLAEVGELDVKLARSAVFEVVVDRVISEGSKWGLSTVYLCHLMSIDKEPVPTSSSTSLYPSPSSPQLCLKLYDDRFQRLCPAEPNDPLYRAADQPRWFDGVAVAEEVALCEARAYVKMRAVWGTVVPWFYGVHEVG</sequence>
<dbReference type="Proteomes" id="UP000807469">
    <property type="component" value="Unassembled WGS sequence"/>
</dbReference>
<proteinExistence type="predicted"/>
<accession>A0A9P6CQD4</accession>
<dbReference type="EMBL" id="MU155354">
    <property type="protein sequence ID" value="KAF9474952.1"/>
    <property type="molecule type" value="Genomic_DNA"/>
</dbReference>
<evidence type="ECO:0000313" key="1">
    <source>
        <dbReference type="EMBL" id="KAF9474952.1"/>
    </source>
</evidence>
<evidence type="ECO:0000313" key="2">
    <source>
        <dbReference type="Proteomes" id="UP000807469"/>
    </source>
</evidence>
<gene>
    <name evidence="1" type="ORF">BDN70DRAFT_286777</name>
</gene>